<evidence type="ECO:0000256" key="5">
    <source>
        <dbReference type="ARBA" id="ARBA00022737"/>
    </source>
</evidence>
<evidence type="ECO:0000256" key="12">
    <source>
        <dbReference type="ARBA" id="ARBA00037278"/>
    </source>
</evidence>
<evidence type="ECO:0000256" key="9">
    <source>
        <dbReference type="ARBA" id="ARBA00023295"/>
    </source>
</evidence>
<evidence type="ECO:0000256" key="13">
    <source>
        <dbReference type="RuleBase" id="RU361169"/>
    </source>
</evidence>
<dbReference type="SMART" id="SM00710">
    <property type="entry name" value="PbH1"/>
    <property type="match status" value="5"/>
</dbReference>
<dbReference type="InterPro" id="IPR000743">
    <property type="entry name" value="Glyco_hydro_28"/>
</dbReference>
<keyword evidence="6 13" id="KW-0378">Hydrolase</keyword>
<dbReference type="PANTHER" id="PTHR31736:SF9">
    <property type="entry name" value="ENDO-XYLOGALACTURONAN HYDROLASE A-RELATED"/>
    <property type="match status" value="1"/>
</dbReference>
<keyword evidence="11" id="KW-0624">Polysaccharide degradation</keyword>
<comment type="subcellular location">
    <subcellularLocation>
        <location evidence="1">Secreted</location>
    </subcellularLocation>
</comment>
<dbReference type="GO" id="GO:0004650">
    <property type="term" value="F:polygalacturonase activity"/>
    <property type="evidence" value="ECO:0007669"/>
    <property type="project" value="InterPro"/>
</dbReference>
<evidence type="ECO:0000313" key="15">
    <source>
        <dbReference type="EMBL" id="CRG92004.1"/>
    </source>
</evidence>
<keyword evidence="8" id="KW-0119">Carbohydrate metabolism</keyword>
<evidence type="ECO:0000256" key="3">
    <source>
        <dbReference type="ARBA" id="ARBA00022525"/>
    </source>
</evidence>
<dbReference type="InterPro" id="IPR011050">
    <property type="entry name" value="Pectin_lyase_fold/virulence"/>
</dbReference>
<keyword evidence="3" id="KW-0964">Secreted</keyword>
<comment type="similarity">
    <text evidence="2 13">Belongs to the glycosyl hydrolase 28 family.</text>
</comment>
<dbReference type="OrthoDB" id="187139at2759"/>
<dbReference type="AlphaFoldDB" id="A0A0U1M8N3"/>
<evidence type="ECO:0000256" key="14">
    <source>
        <dbReference type="SAM" id="SignalP"/>
    </source>
</evidence>
<evidence type="ECO:0000256" key="7">
    <source>
        <dbReference type="ARBA" id="ARBA00023180"/>
    </source>
</evidence>
<gene>
    <name evidence="15" type="ORF">PISL3812_09058</name>
</gene>
<protein>
    <recommendedName>
        <fullName evidence="17">Endo-xylogalacturonan hydrolase A</fullName>
    </recommendedName>
</protein>
<keyword evidence="16" id="KW-1185">Reference proteome</keyword>
<keyword evidence="4 14" id="KW-0732">Signal</keyword>
<evidence type="ECO:0000256" key="4">
    <source>
        <dbReference type="ARBA" id="ARBA00022729"/>
    </source>
</evidence>
<dbReference type="GO" id="GO:0045490">
    <property type="term" value="P:pectin catabolic process"/>
    <property type="evidence" value="ECO:0007669"/>
    <property type="project" value="UniProtKB-ARBA"/>
</dbReference>
<evidence type="ECO:0000256" key="2">
    <source>
        <dbReference type="ARBA" id="ARBA00008834"/>
    </source>
</evidence>
<sequence length="406" mass="42185">MSMLTYFAVLSTVGLSCALPSNVQQGPSPALNPRAACTPTAGGSPSIDDTPAISSAISSCGKGGTIVIPADTTYYLNTYLDFADCSGCDFQIEGLLKFASDTDYWEGKTAMINVKDIDGLQIRSLTGSGAIDGNGQDAWDLFASDSSYRRPTLLYITGGSDISITGLRLKNPPNVFNSVNGGATNVVFSHLEMDAISQSDNPPKNTDGFDIGESTYTTINNVKVTNDDDCVAFKPSSNYVTIDTITCTGSHGISVGSLGKSSSDTVQNLYVKDATMVNSTKAAGIKTYPTGGSHGLSTVKNVTFTGFTVKNCDYAIQIESCYGEDASYCEENSNDAVLTGIVFDGFSGTTSTKYKPVTGNLDCGSDGTCDITVSSYTVVSPTGEGEVQCANTPSSLGVTCTSGASG</sequence>
<dbReference type="InterPro" id="IPR012334">
    <property type="entry name" value="Pectin_lyas_fold"/>
</dbReference>
<feature type="signal peptide" evidence="14">
    <location>
        <begin position="1"/>
        <end position="18"/>
    </location>
</feature>
<dbReference type="Pfam" id="PF00295">
    <property type="entry name" value="Glyco_hydro_28"/>
    <property type="match status" value="1"/>
</dbReference>
<evidence type="ECO:0000313" key="16">
    <source>
        <dbReference type="Proteomes" id="UP000054383"/>
    </source>
</evidence>
<keyword evidence="9 13" id="KW-0326">Glycosidase</keyword>
<evidence type="ECO:0000256" key="6">
    <source>
        <dbReference type="ARBA" id="ARBA00022801"/>
    </source>
</evidence>
<reference evidence="15 16" key="1">
    <citation type="submission" date="2015-04" db="EMBL/GenBank/DDBJ databases">
        <authorList>
            <person name="Syromyatnikov M.Y."/>
            <person name="Popov V.N."/>
        </authorList>
    </citation>
    <scope>NUCLEOTIDE SEQUENCE [LARGE SCALE GENOMIC DNA]</scope>
    <source>
        <strain evidence="15">WF-38-12</strain>
    </source>
</reference>
<dbReference type="InterPro" id="IPR006626">
    <property type="entry name" value="PbH1"/>
</dbReference>
<dbReference type="Proteomes" id="UP000054383">
    <property type="component" value="Unassembled WGS sequence"/>
</dbReference>
<dbReference type="EMBL" id="CVMT01000011">
    <property type="protein sequence ID" value="CRG92004.1"/>
    <property type="molecule type" value="Genomic_DNA"/>
</dbReference>
<evidence type="ECO:0008006" key="17">
    <source>
        <dbReference type="Google" id="ProtNLM"/>
    </source>
</evidence>
<accession>A0A0U1M8N3</accession>
<comment type="function">
    <text evidence="12">Pectinolytic enzyme involved in the degradation of xylogalacturonan (xga), a galacturonan backbone heavily substituted with xylose, and which is one important component of the hairy regions of pectin. Activity requires a galacturonic acid backbone substituted with xylose.</text>
</comment>
<dbReference type="STRING" id="28573.A0A0U1M8N3"/>
<organism evidence="15 16">
    <name type="scientific">Talaromyces islandicus</name>
    <name type="common">Penicillium islandicum</name>
    <dbReference type="NCBI Taxonomy" id="28573"/>
    <lineage>
        <taxon>Eukaryota</taxon>
        <taxon>Fungi</taxon>
        <taxon>Dikarya</taxon>
        <taxon>Ascomycota</taxon>
        <taxon>Pezizomycotina</taxon>
        <taxon>Eurotiomycetes</taxon>
        <taxon>Eurotiomycetidae</taxon>
        <taxon>Eurotiales</taxon>
        <taxon>Trichocomaceae</taxon>
        <taxon>Talaromyces</taxon>
        <taxon>Talaromyces sect. Islandici</taxon>
    </lineage>
</organism>
<feature type="chain" id="PRO_5006711664" description="Endo-xylogalacturonan hydrolase A" evidence="14">
    <location>
        <begin position="19"/>
        <end position="406"/>
    </location>
</feature>
<dbReference type="SUPFAM" id="SSF51126">
    <property type="entry name" value="Pectin lyase-like"/>
    <property type="match status" value="1"/>
</dbReference>
<evidence type="ECO:0000256" key="1">
    <source>
        <dbReference type="ARBA" id="ARBA00004613"/>
    </source>
</evidence>
<proteinExistence type="inferred from homology"/>
<name>A0A0U1M8N3_TALIS</name>
<evidence type="ECO:0000256" key="8">
    <source>
        <dbReference type="ARBA" id="ARBA00023277"/>
    </source>
</evidence>
<keyword evidence="7" id="KW-0325">Glycoprotein</keyword>
<dbReference type="Gene3D" id="2.160.20.10">
    <property type="entry name" value="Single-stranded right-handed beta-helix, Pectin lyase-like"/>
    <property type="match status" value="1"/>
</dbReference>
<dbReference type="GO" id="GO:0005576">
    <property type="term" value="C:extracellular region"/>
    <property type="evidence" value="ECO:0007669"/>
    <property type="project" value="UniProtKB-SubCell"/>
</dbReference>
<evidence type="ECO:0000256" key="10">
    <source>
        <dbReference type="ARBA" id="ARBA00023316"/>
    </source>
</evidence>
<evidence type="ECO:0000256" key="11">
    <source>
        <dbReference type="ARBA" id="ARBA00023326"/>
    </source>
</evidence>
<dbReference type="GO" id="GO:0071555">
    <property type="term" value="P:cell wall organization"/>
    <property type="evidence" value="ECO:0007669"/>
    <property type="project" value="UniProtKB-KW"/>
</dbReference>
<keyword evidence="5" id="KW-0677">Repeat</keyword>
<dbReference type="PANTHER" id="PTHR31736">
    <property type="match status" value="1"/>
</dbReference>
<dbReference type="OMA" id="FKPGANY"/>
<keyword evidence="10" id="KW-0961">Cell wall biogenesis/degradation</keyword>